<dbReference type="Pfam" id="PF20373">
    <property type="entry name" value="DUF6668"/>
    <property type="match status" value="1"/>
</dbReference>
<keyword evidence="2" id="KW-1185">Reference proteome</keyword>
<keyword evidence="1" id="KW-0614">Plasmid</keyword>
<sequence length="145" mass="15575">MWSTSTPARVWVVGTHGGSGETTLAKLLGGTATDHRWPSISPQPPVVLVARTHAAGLAAAQLAMRAWAAAETPHVRLIGLVLIADAPGKLPKPLADRAEILRGGVPHMWQIPWVDAYRLDVDPTNPPRQVRKVLNELDTVIATTH</sequence>
<organism evidence="1 2">
    <name type="scientific">Aeromicrobium yanjiei</name>
    <dbReference type="NCBI Taxonomy" id="2662028"/>
    <lineage>
        <taxon>Bacteria</taxon>
        <taxon>Bacillati</taxon>
        <taxon>Actinomycetota</taxon>
        <taxon>Actinomycetes</taxon>
        <taxon>Propionibacteriales</taxon>
        <taxon>Nocardioidaceae</taxon>
        <taxon>Aeromicrobium</taxon>
    </lineage>
</organism>
<dbReference type="InterPro" id="IPR046609">
    <property type="entry name" value="DUF6668"/>
</dbReference>
<dbReference type="RefSeq" id="WP_153651185.1">
    <property type="nucleotide sequence ID" value="NZ_CP045736.1"/>
</dbReference>
<dbReference type="Proteomes" id="UP000392064">
    <property type="component" value="Plasmid p001"/>
</dbReference>
<geneLocation type="plasmid" evidence="1 2">
    <name>p001</name>
</geneLocation>
<dbReference type="KEGG" id="aef:GEV26_00145"/>
<dbReference type="EMBL" id="CP045736">
    <property type="protein sequence ID" value="QGG39911.1"/>
    <property type="molecule type" value="Genomic_DNA"/>
</dbReference>
<accession>A0A5Q2ME41</accession>
<protein>
    <submittedName>
        <fullName evidence="1">Uncharacterized protein</fullName>
    </submittedName>
</protein>
<evidence type="ECO:0000313" key="1">
    <source>
        <dbReference type="EMBL" id="QGG39911.1"/>
    </source>
</evidence>
<dbReference type="AlphaFoldDB" id="A0A5Q2ME41"/>
<gene>
    <name evidence="1" type="ORF">GEV26_00145</name>
</gene>
<proteinExistence type="predicted"/>
<evidence type="ECO:0000313" key="2">
    <source>
        <dbReference type="Proteomes" id="UP000392064"/>
    </source>
</evidence>
<reference evidence="1 2" key="1">
    <citation type="submission" date="2019-11" db="EMBL/GenBank/DDBJ databases">
        <authorList>
            <person name="Li J."/>
        </authorList>
    </citation>
    <scope>NUCLEOTIDE SEQUENCE [LARGE SCALE GENOMIC DNA]</scope>
    <source>
        <strain evidence="1 2">MF47</strain>
        <plasmid evidence="1 2">p001</plasmid>
    </source>
</reference>
<name>A0A5Q2ME41_9ACTN</name>